<evidence type="ECO:0000256" key="2">
    <source>
        <dbReference type="ARBA" id="ARBA00023157"/>
    </source>
</evidence>
<dbReference type="STRING" id="2070753.A0A3A2ZE42"/>
<keyword evidence="2" id="KW-1015">Disulfide bond</keyword>
<feature type="chain" id="PRO_5017186516" evidence="3">
    <location>
        <begin position="20"/>
        <end position="125"/>
    </location>
</feature>
<dbReference type="Proteomes" id="UP000266188">
    <property type="component" value="Unassembled WGS sequence"/>
</dbReference>
<comment type="similarity">
    <text evidence="1">Belongs to the cerato-ulmin hydrophobin family.</text>
</comment>
<dbReference type="SUPFAM" id="SSF101751">
    <property type="entry name" value="Hydrophobin II, HfbII"/>
    <property type="match status" value="1"/>
</dbReference>
<dbReference type="GO" id="GO:0005576">
    <property type="term" value="C:extracellular region"/>
    <property type="evidence" value="ECO:0007669"/>
    <property type="project" value="InterPro"/>
</dbReference>
<keyword evidence="3" id="KW-0732">Signal</keyword>
<feature type="signal peptide" evidence="3">
    <location>
        <begin position="1"/>
        <end position="19"/>
    </location>
</feature>
<dbReference type="CDD" id="cd23508">
    <property type="entry name" value="hydrophobin_II"/>
    <property type="match status" value="1"/>
</dbReference>
<accession>A0A3A2ZE42</accession>
<gene>
    <name evidence="4" type="ORF">PHISCL_07086</name>
</gene>
<dbReference type="Gene3D" id="3.20.120.10">
    <property type="entry name" value="Hydrophobin"/>
    <property type="match status" value="1"/>
</dbReference>
<dbReference type="EMBL" id="MVGC01000294">
    <property type="protein sequence ID" value="RJE20583.1"/>
    <property type="molecule type" value="Genomic_DNA"/>
</dbReference>
<keyword evidence="5" id="KW-1185">Reference proteome</keyword>
<dbReference type="InterPro" id="IPR010636">
    <property type="entry name" value="Class_II_hydrophobin"/>
</dbReference>
<dbReference type="PANTHER" id="PTHR42341">
    <property type="entry name" value="HYDROPHOBIN"/>
    <property type="match status" value="1"/>
</dbReference>
<name>A0A3A2ZE42_9EURO</name>
<evidence type="ECO:0000256" key="3">
    <source>
        <dbReference type="SAM" id="SignalP"/>
    </source>
</evidence>
<protein>
    <submittedName>
        <fullName evidence="4">Fungal hydrophobin</fullName>
    </submittedName>
</protein>
<sequence length="125" mass="12218">MIFNKALIVAFLAAMGATANPVENRGVECLECATGGGSGGGHQGGGGGSQAPANALCPSGLYSSPQCCSADVAGVADLDCQVPGETAKNGKDFAKICAKKGKAPKCCVLGLDGIQVLCQDAAGTN</sequence>
<dbReference type="AlphaFoldDB" id="A0A3A2ZE42"/>
<evidence type="ECO:0000313" key="5">
    <source>
        <dbReference type="Proteomes" id="UP000266188"/>
    </source>
</evidence>
<organism evidence="4 5">
    <name type="scientific">Aspergillus sclerotialis</name>
    <dbReference type="NCBI Taxonomy" id="2070753"/>
    <lineage>
        <taxon>Eukaryota</taxon>
        <taxon>Fungi</taxon>
        <taxon>Dikarya</taxon>
        <taxon>Ascomycota</taxon>
        <taxon>Pezizomycotina</taxon>
        <taxon>Eurotiomycetes</taxon>
        <taxon>Eurotiomycetidae</taxon>
        <taxon>Eurotiales</taxon>
        <taxon>Aspergillaceae</taxon>
        <taxon>Aspergillus</taxon>
        <taxon>Aspergillus subgen. Polypaecilum</taxon>
    </lineage>
</organism>
<dbReference type="PANTHER" id="PTHR42341:SF1">
    <property type="entry name" value="HYDROPHOBIN"/>
    <property type="match status" value="1"/>
</dbReference>
<evidence type="ECO:0000256" key="1">
    <source>
        <dbReference type="ARBA" id="ARBA00009576"/>
    </source>
</evidence>
<reference evidence="5" key="1">
    <citation type="submission" date="2017-02" db="EMBL/GenBank/DDBJ databases">
        <authorList>
            <person name="Tafer H."/>
            <person name="Lopandic K."/>
        </authorList>
    </citation>
    <scope>NUCLEOTIDE SEQUENCE [LARGE SCALE GENOMIC DNA]</scope>
    <source>
        <strain evidence="5">CBS 366.77</strain>
    </source>
</reference>
<comment type="caution">
    <text evidence="4">The sequence shown here is derived from an EMBL/GenBank/DDBJ whole genome shotgun (WGS) entry which is preliminary data.</text>
</comment>
<dbReference type="OrthoDB" id="4500971at2759"/>
<dbReference type="Pfam" id="PF06766">
    <property type="entry name" value="Hydrophobin_2"/>
    <property type="match status" value="1"/>
</dbReference>
<evidence type="ECO:0000313" key="4">
    <source>
        <dbReference type="EMBL" id="RJE20583.1"/>
    </source>
</evidence>
<dbReference type="InterPro" id="IPR036686">
    <property type="entry name" value="Class_II_Hydrophobin_sf"/>
</dbReference>
<proteinExistence type="inferred from homology"/>